<evidence type="ECO:0000259" key="20">
    <source>
        <dbReference type="Pfam" id="PF24762"/>
    </source>
</evidence>
<evidence type="ECO:0000256" key="6">
    <source>
        <dbReference type="ARBA" id="ARBA00022737"/>
    </source>
</evidence>
<proteinExistence type="predicted"/>
<dbReference type="InterPro" id="IPR057855">
    <property type="entry name" value="Beta-prop_WDR19_1st"/>
</dbReference>
<dbReference type="InterPro" id="IPR015943">
    <property type="entry name" value="WD40/YVTN_repeat-like_dom_sf"/>
</dbReference>
<feature type="domain" description="WDR19 WD40 repeat" evidence="17">
    <location>
        <begin position="361"/>
        <end position="635"/>
    </location>
</feature>
<evidence type="ECO:0000256" key="5">
    <source>
        <dbReference type="ARBA" id="ARBA00022574"/>
    </source>
</evidence>
<gene>
    <name evidence="21" type="ORF">Pcinc_009524</name>
</gene>
<dbReference type="SUPFAM" id="SSF82171">
    <property type="entry name" value="DPP6 N-terminal domain-like"/>
    <property type="match status" value="1"/>
</dbReference>
<evidence type="ECO:0000256" key="16">
    <source>
        <dbReference type="ARBA" id="ARBA00075765"/>
    </source>
</evidence>
<evidence type="ECO:0000256" key="13">
    <source>
        <dbReference type="ARBA" id="ARBA00053638"/>
    </source>
</evidence>
<keyword evidence="6" id="KW-0677">Repeat</keyword>
<dbReference type="FunFam" id="1.25.40.470:FF:000006">
    <property type="entry name" value="WD repeat-containing protein 19 isoform X1"/>
    <property type="match status" value="1"/>
</dbReference>
<dbReference type="InterPro" id="IPR056170">
    <property type="entry name" value="Znf_IFT121-like"/>
</dbReference>
<dbReference type="GO" id="GO:0001750">
    <property type="term" value="C:photoreceptor outer segment"/>
    <property type="evidence" value="ECO:0007669"/>
    <property type="project" value="UniProtKB-SubCell"/>
</dbReference>
<comment type="subcellular location">
    <subcellularLocation>
        <location evidence="2">Cell projection</location>
        <location evidence="2">Cilium</location>
        <location evidence="2">Flagellum</location>
    </subcellularLocation>
    <subcellularLocation>
        <location evidence="3">Cell projection</location>
        <location evidence="3">Cilium</location>
        <location evidence="3">Photoreceptor outer segment</location>
    </subcellularLocation>
    <subcellularLocation>
        <location evidence="1">Cytoplasm</location>
        <location evidence="1">Cytoskeleton</location>
        <location evidence="1">Cilium basal body</location>
    </subcellularLocation>
</comment>
<comment type="caution">
    <text evidence="21">The sequence shown here is derived from an EMBL/GenBank/DDBJ whole genome shotgun (WGS) entry which is preliminary data.</text>
</comment>
<dbReference type="SUPFAM" id="SSF69322">
    <property type="entry name" value="Tricorn protease domain 2"/>
    <property type="match status" value="1"/>
</dbReference>
<dbReference type="Gene3D" id="1.25.40.470">
    <property type="match status" value="2"/>
</dbReference>
<evidence type="ECO:0000256" key="9">
    <source>
        <dbReference type="ARBA" id="ARBA00022846"/>
    </source>
</evidence>
<keyword evidence="9" id="KW-0282">Flagellum</keyword>
<keyword evidence="22" id="KW-1185">Reference proteome</keyword>
<protein>
    <recommendedName>
        <fullName evidence="15">WD repeat-containing protein 19</fullName>
    </recommendedName>
    <alternativeName>
        <fullName evidence="16">Intraflagellar transport 144 homolog</fullName>
    </alternativeName>
</protein>
<dbReference type="FunFam" id="1.25.40.470:FF:000009">
    <property type="entry name" value="WD repeat-containing protein 19 isoform X1"/>
    <property type="match status" value="1"/>
</dbReference>
<dbReference type="Pfam" id="PF24762">
    <property type="entry name" value="TPR_IF140-IFT172"/>
    <property type="match status" value="2"/>
</dbReference>
<evidence type="ECO:0000256" key="15">
    <source>
        <dbReference type="ARBA" id="ARBA00070579"/>
    </source>
</evidence>
<keyword evidence="4" id="KW-0963">Cytoplasm</keyword>
<feature type="domain" description="IF140/IFT172/WDR19 TPR" evidence="20">
    <location>
        <begin position="841"/>
        <end position="1050"/>
    </location>
</feature>
<reference evidence="21" key="1">
    <citation type="submission" date="2023-10" db="EMBL/GenBank/DDBJ databases">
        <title>Genome assemblies of two species of porcelain crab, Petrolisthes cinctipes and Petrolisthes manimaculis (Anomura: Porcellanidae).</title>
        <authorList>
            <person name="Angst P."/>
        </authorList>
    </citation>
    <scope>NUCLEOTIDE SEQUENCE</scope>
    <source>
        <strain evidence="21">PB745_01</strain>
        <tissue evidence="21">Gill</tissue>
    </source>
</reference>
<dbReference type="InterPro" id="IPR039468">
    <property type="entry name" value="WDR19_WD40_rpt"/>
</dbReference>
<dbReference type="GO" id="GO:0072657">
    <property type="term" value="P:protein localization to membrane"/>
    <property type="evidence" value="ECO:0007669"/>
    <property type="project" value="UniProtKB-ARBA"/>
</dbReference>
<keyword evidence="7" id="KW-0970">Cilium biogenesis/degradation</keyword>
<dbReference type="GO" id="GO:0035721">
    <property type="term" value="P:intraciliary retrograde transport"/>
    <property type="evidence" value="ECO:0007669"/>
    <property type="project" value="InterPro"/>
</dbReference>
<evidence type="ECO:0000259" key="19">
    <source>
        <dbReference type="Pfam" id="PF23389"/>
    </source>
</evidence>
<dbReference type="SMART" id="SM00320">
    <property type="entry name" value="WD40"/>
    <property type="match status" value="6"/>
</dbReference>
<dbReference type="Proteomes" id="UP001286313">
    <property type="component" value="Unassembled WGS sequence"/>
</dbReference>
<evidence type="ECO:0000256" key="12">
    <source>
        <dbReference type="ARBA" id="ARBA00023273"/>
    </source>
</evidence>
<dbReference type="FunFam" id="2.130.10.10:FF:000242">
    <property type="entry name" value="WD repeat domain 19, isoform CRA_a"/>
    <property type="match status" value="1"/>
</dbReference>
<evidence type="ECO:0000256" key="7">
    <source>
        <dbReference type="ARBA" id="ARBA00022794"/>
    </source>
</evidence>
<dbReference type="InterPro" id="IPR040379">
    <property type="entry name" value="WDR19/dyf-2"/>
</dbReference>
<evidence type="ECO:0000256" key="10">
    <source>
        <dbReference type="ARBA" id="ARBA00023069"/>
    </source>
</evidence>
<evidence type="ECO:0000256" key="3">
    <source>
        <dbReference type="ARBA" id="ARBA00004504"/>
    </source>
</evidence>
<evidence type="ECO:0000256" key="2">
    <source>
        <dbReference type="ARBA" id="ARBA00004230"/>
    </source>
</evidence>
<evidence type="ECO:0000259" key="18">
    <source>
        <dbReference type="Pfam" id="PF23145"/>
    </source>
</evidence>
<feature type="domain" description="WDR19 first beta-propeller" evidence="19">
    <location>
        <begin position="19"/>
        <end position="341"/>
    </location>
</feature>
<dbReference type="PANTHER" id="PTHR14920:SF0">
    <property type="entry name" value="WD REPEAT DOMAIN 19"/>
    <property type="match status" value="1"/>
</dbReference>
<keyword evidence="12" id="KW-0966">Cell projection</keyword>
<feature type="domain" description="IF140/IFT172/WDR19 TPR" evidence="20">
    <location>
        <begin position="666"/>
        <end position="801"/>
    </location>
</feature>
<name>A0AAE1G578_PETCI</name>
<evidence type="ECO:0000313" key="21">
    <source>
        <dbReference type="EMBL" id="KAK3886320.1"/>
    </source>
</evidence>
<accession>A0AAE1G578</accession>
<evidence type="ECO:0000256" key="1">
    <source>
        <dbReference type="ARBA" id="ARBA00004120"/>
    </source>
</evidence>
<keyword evidence="10" id="KW-0969">Cilium</keyword>
<evidence type="ECO:0000256" key="4">
    <source>
        <dbReference type="ARBA" id="ARBA00022490"/>
    </source>
</evidence>
<feature type="domain" description="IFT121-like zinc finger" evidence="18">
    <location>
        <begin position="1281"/>
        <end position="1327"/>
    </location>
</feature>
<comment type="subunit">
    <text evidence="14">Component of the IFT complex A (IFT-A) complex. IFT-A complex is divided into a core subcomplex composed of IFT122:IFT140:WDR19 which is associated with TULP3 and a peripheral subcomplex composed of IFT43:WDR35:TTC21B. Interacts (via C-terminal region) with IFT122 (via C-terminal region). Interacts with BBS1. Interacts with TTC25.</text>
</comment>
<dbReference type="Gene3D" id="2.130.10.10">
    <property type="entry name" value="YVTN repeat-like/Quinoprotein amine dehydrogenase"/>
    <property type="match status" value="1"/>
</dbReference>
<organism evidence="21 22">
    <name type="scientific">Petrolisthes cinctipes</name>
    <name type="common">Flat porcelain crab</name>
    <dbReference type="NCBI Taxonomy" id="88211"/>
    <lineage>
        <taxon>Eukaryota</taxon>
        <taxon>Metazoa</taxon>
        <taxon>Ecdysozoa</taxon>
        <taxon>Arthropoda</taxon>
        <taxon>Crustacea</taxon>
        <taxon>Multicrustacea</taxon>
        <taxon>Malacostraca</taxon>
        <taxon>Eumalacostraca</taxon>
        <taxon>Eucarida</taxon>
        <taxon>Decapoda</taxon>
        <taxon>Pleocyemata</taxon>
        <taxon>Anomura</taxon>
        <taxon>Galatheoidea</taxon>
        <taxon>Porcellanidae</taxon>
        <taxon>Petrolisthes</taxon>
    </lineage>
</organism>
<dbReference type="Pfam" id="PF23389">
    <property type="entry name" value="Beta-prop_WDR19_1st"/>
    <property type="match status" value="1"/>
</dbReference>
<dbReference type="GO" id="GO:0060271">
    <property type="term" value="P:cilium assembly"/>
    <property type="evidence" value="ECO:0007669"/>
    <property type="project" value="TreeGrafter"/>
</dbReference>
<dbReference type="EMBL" id="JAWQEG010000709">
    <property type="protein sequence ID" value="KAK3886320.1"/>
    <property type="molecule type" value="Genomic_DNA"/>
</dbReference>
<evidence type="ECO:0000259" key="17">
    <source>
        <dbReference type="Pfam" id="PF15911"/>
    </source>
</evidence>
<evidence type="ECO:0000256" key="14">
    <source>
        <dbReference type="ARBA" id="ARBA00064891"/>
    </source>
</evidence>
<evidence type="ECO:0000256" key="8">
    <source>
        <dbReference type="ARBA" id="ARBA00022803"/>
    </source>
</evidence>
<comment type="function">
    <text evidence="13">As component of the IFT complex A (IFT-A), a complex required for retrograde ciliary transport and entry into cilia of G protein-coupled receptors (GPCRs), it is involved in cilia function and/or assembly. Essential for functional IFT-A assembly and ciliary entry of GPCRs. Associates with the BBSome complex to mediate ciliary transport.</text>
</comment>
<dbReference type="PANTHER" id="PTHR14920">
    <property type="entry name" value="OSMOTIC AVOIDANCE ABNORMAL PROTEIN 1/WD REPEAT MEMBRANE PROTEIN"/>
    <property type="match status" value="1"/>
</dbReference>
<dbReference type="InterPro" id="IPR001680">
    <property type="entry name" value="WD40_rpt"/>
</dbReference>
<keyword evidence="11" id="KW-0206">Cytoskeleton</keyword>
<dbReference type="InterPro" id="IPR056168">
    <property type="entry name" value="TPR_IF140/IFT172/WDR19"/>
</dbReference>
<keyword evidence="8" id="KW-0802">TPR repeat</keyword>
<keyword evidence="5" id="KW-0853">WD repeat</keyword>
<dbReference type="Pfam" id="PF15911">
    <property type="entry name" value="Beta-prop_WDR19_2nd"/>
    <property type="match status" value="1"/>
</dbReference>
<evidence type="ECO:0000256" key="11">
    <source>
        <dbReference type="ARBA" id="ARBA00023212"/>
    </source>
</evidence>
<dbReference type="GO" id="GO:0030991">
    <property type="term" value="C:intraciliary transport particle A"/>
    <property type="evidence" value="ECO:0007669"/>
    <property type="project" value="UniProtKB-ARBA"/>
</dbReference>
<evidence type="ECO:0000313" key="22">
    <source>
        <dbReference type="Proteomes" id="UP001286313"/>
    </source>
</evidence>
<dbReference type="GO" id="GO:0031514">
    <property type="term" value="C:motile cilium"/>
    <property type="evidence" value="ECO:0007669"/>
    <property type="project" value="UniProtKB-SubCell"/>
</dbReference>
<dbReference type="Pfam" id="PF23145">
    <property type="entry name" value="Zf_2nd_IFT121"/>
    <property type="match status" value="1"/>
</dbReference>
<sequence length="1349" mass="150993">MTANKRVFSLDSPHGPGGVFFTWQKASGGFLATTGYNQVVNIYDRHGTLREQIHLPGLCSGFGWDKDGALLSIINERSPLVHVWDANSGRVQHLDSGLRDNLTFLAWSRTAPLLAVGTGKGNLMIYNHQTSRRIPVVGKHSRKIQSGCWSSSNLLALGGEDKILTISSSEGDTLRTTPLRGEPSDIQFSEMKQDERAMSENTVSLIVAKKTLFLYNLNDPENPIELAFQTRYGNIISYKWFGDGYILLGFSGGFFVVISTHLKEIGQELFQAKNHKEALTDIAISTSLSKAASCGDNVIKIHELGDLKETYAVITLDDERGLQWIEWSDDGQLLAVATPSGNIHVYLTKLPVLGGAHGAKVAYLTSLLEVTVANIVEKEQPITVSVDVEPSFLGVGPYHLMAGMNNRAWIYSLTEDSAVYVRDREYLGTITTVHVNADYASVLYEGKIQFHLLEGETGEDEERESRLFPDPDQADLHISDHALTPDFLIYATDGGSLFFFFIEDWRVVSDYRHTTAITNIYAEPSGRRLIIIDSKGEGYLYNPVNDDLLEVPEFPGSCRGCLWETSPVDRHVFAIYDEKNLYTYIYHQEHIKGHHVALIGTTKIPPSQVPLLLYNGEVTLQTASGKTASLILASHEMEANLHDYSHDQLRTALKKNIALRRFKDASAICQVLNNKQDWEELGKACITCLNLELAMRVYRQLGEVGMVWSLQSLKDLEDPLLLMGHLAMFLNQFNLAQDLYLRSSSPVAALEMRRDLLHWDQALQLAKKLSPDQIPYISREYAQQLEFTGDYPGALTHYERGVVNTDGTSSEEHNAACKAGIARTALRCGDIRRGVNIAAEMNSRILKRECAEILENKKQYSEAAVLYESGNFHEKAASLYIRLKNWGKVGQLLVNINSPKMHLQYAKAKESDGQYREAATYYESARDYESVIRLLLNNLNSPEEAVRIVRETKSVEGAKMVARFFQKLNDYSSAIQFLVLSKCTDEAFQLARTHGKMELYAEILGSDATSDDYKSLALHFDNERNHYLSGKFYYLSGVYPKAVKHLIRAAQGAGTEDGESIQLAIDVVAAANDDVLTRQLIDFLMGELDGIPKDAKYLFRLYMAKNQYREAAKTAIIIAREEQNAGNYRHAHDMLLGMYGELMRQKIKVPADMSSALLLLHSYTLARVHVKRGDHLKAARMLIRVSNQISKYPAHMVPILTSTVIECQRSGLKNSSFNFAATLMRPETRSQIDEKYKKKIEAIVRKPQKTEEEEDNTPCPFCATSVPETTLECKQCQNSLPYCVATGRHILSDDIAVCPSCKFPAIRTELIKLVEDGEGCPMCSETLSVEKLPVATNWKSQVLGLDAQE</sequence>